<keyword evidence="5 7" id="KW-0472">Membrane</keyword>
<feature type="compositionally biased region" description="Acidic residues" evidence="6">
    <location>
        <begin position="439"/>
        <end position="455"/>
    </location>
</feature>
<evidence type="ECO:0000256" key="2">
    <source>
        <dbReference type="ARBA" id="ARBA00022692"/>
    </source>
</evidence>
<comment type="subcellular location">
    <subcellularLocation>
        <location evidence="1">Membrane</location>
        <topology evidence="1">Multi-pass membrane protein</topology>
    </subcellularLocation>
</comment>
<evidence type="ECO:0000259" key="10">
    <source>
        <dbReference type="Pfam" id="PF21904"/>
    </source>
</evidence>
<name>A0A7S1M4G8_NEODS</name>
<evidence type="ECO:0008006" key="12">
    <source>
        <dbReference type="Google" id="ProtNLM"/>
    </source>
</evidence>
<feature type="transmembrane region" description="Helical" evidence="7">
    <location>
        <begin position="188"/>
        <end position="206"/>
    </location>
</feature>
<feature type="region of interest" description="Disordered" evidence="6">
    <location>
        <begin position="435"/>
        <end position="455"/>
    </location>
</feature>
<evidence type="ECO:0000259" key="9">
    <source>
        <dbReference type="Pfam" id="PF06814"/>
    </source>
</evidence>
<dbReference type="GO" id="GO:0005794">
    <property type="term" value="C:Golgi apparatus"/>
    <property type="evidence" value="ECO:0007669"/>
    <property type="project" value="TreeGrafter"/>
</dbReference>
<gene>
    <name evidence="11" type="ORF">NDES1114_LOCUS17682</name>
</gene>
<evidence type="ECO:0000256" key="5">
    <source>
        <dbReference type="ARBA" id="ARBA00023136"/>
    </source>
</evidence>
<dbReference type="InterPro" id="IPR009637">
    <property type="entry name" value="GPR107/GPR108-like"/>
</dbReference>
<dbReference type="Pfam" id="PF06814">
    <property type="entry name" value="GOST_TM"/>
    <property type="match status" value="1"/>
</dbReference>
<feature type="transmembrane region" description="Helical" evidence="7">
    <location>
        <begin position="402"/>
        <end position="422"/>
    </location>
</feature>
<dbReference type="AlphaFoldDB" id="A0A7S1M4G8"/>
<feature type="domain" description="CAND6/7 N-terminal" evidence="10">
    <location>
        <begin position="28"/>
        <end position="168"/>
    </location>
</feature>
<dbReference type="Pfam" id="PF21904">
    <property type="entry name" value="CAND6-7_N"/>
    <property type="match status" value="1"/>
</dbReference>
<evidence type="ECO:0000256" key="4">
    <source>
        <dbReference type="ARBA" id="ARBA00022989"/>
    </source>
</evidence>
<feature type="transmembrane region" description="Helical" evidence="7">
    <location>
        <begin position="218"/>
        <end position="237"/>
    </location>
</feature>
<sequence length="455" mass="50946">MASNSAALAVCLAFLVACLPGAAAWNYTLGVTKDDRRVIDIGSFGFAQNGVMELVLDSLEVPPEESGKIGFTLDLVATATGARQERNVAGEEAKRHQTCFVDDEAFINKRPRFHVALARAVAETNPLKNARVVINVTTPGMYAFFFYNCRGMGHASKVSFRVHVRQYNRYTTDSGLRVSYLSAGDENLPAMYVVFALFFAAGLFAWHRALRELPRRVFAVHRMMYALVVVKIIALLLEAAVLHHRKATGGLQYGLDYIYYAFQTLRGVMLFTVILLLGTGWSTLKPFLSERDKRILYVILPLQIGVNVALAVLDESSEGNRSWSRYRDGLRMFDIACCCAILLPVVWSIKSLKDAETSDGKRNRNLSRLQQFRTFYIAVIAFVYFTRIVVPLAETQLPFQLTWVPPFMYEAGAVFFYAFCGVRFRPTEADSMFTPAAADAEDDAGEVEFDDEDKP</sequence>
<feature type="transmembrane region" description="Helical" evidence="7">
    <location>
        <begin position="333"/>
        <end position="352"/>
    </location>
</feature>
<feature type="transmembrane region" description="Helical" evidence="7">
    <location>
        <begin position="257"/>
        <end position="283"/>
    </location>
</feature>
<proteinExistence type="predicted"/>
<evidence type="ECO:0000256" key="6">
    <source>
        <dbReference type="SAM" id="MobiDB-lite"/>
    </source>
</evidence>
<dbReference type="EMBL" id="HBGF01026714">
    <property type="protein sequence ID" value="CAD9121643.1"/>
    <property type="molecule type" value="Transcribed_RNA"/>
</dbReference>
<protein>
    <recommendedName>
        <fullName evidence="12">Protein GPR107</fullName>
    </recommendedName>
</protein>
<dbReference type="PANTHER" id="PTHR21229:SF2">
    <property type="entry name" value="RE59932P"/>
    <property type="match status" value="1"/>
</dbReference>
<feature type="signal peptide" evidence="8">
    <location>
        <begin position="1"/>
        <end position="24"/>
    </location>
</feature>
<dbReference type="PANTHER" id="PTHR21229">
    <property type="entry name" value="LUNG SEVEN TRANSMEMBRANE RECEPTOR"/>
    <property type="match status" value="1"/>
</dbReference>
<dbReference type="InterPro" id="IPR053937">
    <property type="entry name" value="GOST_TM"/>
</dbReference>
<accession>A0A7S1M4G8</accession>
<feature type="transmembrane region" description="Helical" evidence="7">
    <location>
        <begin position="295"/>
        <end position="313"/>
    </location>
</feature>
<reference evidence="11" key="1">
    <citation type="submission" date="2021-01" db="EMBL/GenBank/DDBJ databases">
        <authorList>
            <person name="Corre E."/>
            <person name="Pelletier E."/>
            <person name="Niang G."/>
            <person name="Scheremetjew M."/>
            <person name="Finn R."/>
            <person name="Kale V."/>
            <person name="Holt S."/>
            <person name="Cochrane G."/>
            <person name="Meng A."/>
            <person name="Brown T."/>
            <person name="Cohen L."/>
        </authorList>
    </citation>
    <scope>NUCLEOTIDE SEQUENCE</scope>
    <source>
        <strain evidence="11">CCAP 1951/1</strain>
    </source>
</reference>
<keyword evidence="2 7" id="KW-0812">Transmembrane</keyword>
<feature type="chain" id="PRO_5031354809" description="Protein GPR107" evidence="8">
    <location>
        <begin position="25"/>
        <end position="455"/>
    </location>
</feature>
<evidence type="ECO:0000256" key="1">
    <source>
        <dbReference type="ARBA" id="ARBA00004141"/>
    </source>
</evidence>
<evidence type="ECO:0000256" key="7">
    <source>
        <dbReference type="SAM" id="Phobius"/>
    </source>
</evidence>
<feature type="domain" description="GOST seven transmembrane" evidence="9">
    <location>
        <begin position="188"/>
        <end position="428"/>
    </location>
</feature>
<keyword evidence="4 7" id="KW-1133">Transmembrane helix</keyword>
<evidence type="ECO:0000256" key="8">
    <source>
        <dbReference type="SAM" id="SignalP"/>
    </source>
</evidence>
<organism evidence="11">
    <name type="scientific">Neobodo designis</name>
    <name type="common">Flagellated protozoan</name>
    <name type="synonym">Bodo designis</name>
    <dbReference type="NCBI Taxonomy" id="312471"/>
    <lineage>
        <taxon>Eukaryota</taxon>
        <taxon>Discoba</taxon>
        <taxon>Euglenozoa</taxon>
        <taxon>Kinetoplastea</taxon>
        <taxon>Metakinetoplastina</taxon>
        <taxon>Neobodonida</taxon>
        <taxon>Neobodo</taxon>
    </lineage>
</organism>
<feature type="transmembrane region" description="Helical" evidence="7">
    <location>
        <begin position="373"/>
        <end position="390"/>
    </location>
</feature>
<keyword evidence="3 8" id="KW-0732">Signal</keyword>
<dbReference type="InterPro" id="IPR054103">
    <property type="entry name" value="CAND6-7_N"/>
</dbReference>
<dbReference type="GO" id="GO:0016020">
    <property type="term" value="C:membrane"/>
    <property type="evidence" value="ECO:0007669"/>
    <property type="project" value="UniProtKB-SubCell"/>
</dbReference>
<evidence type="ECO:0000313" key="11">
    <source>
        <dbReference type="EMBL" id="CAD9121643.1"/>
    </source>
</evidence>
<evidence type="ECO:0000256" key="3">
    <source>
        <dbReference type="ARBA" id="ARBA00022729"/>
    </source>
</evidence>